<evidence type="ECO:0000256" key="8">
    <source>
        <dbReference type="ARBA" id="ARBA00022832"/>
    </source>
</evidence>
<evidence type="ECO:0000256" key="4">
    <source>
        <dbReference type="ARBA" id="ARBA00013263"/>
    </source>
</evidence>
<accession>A0A3D8PJG6</accession>
<dbReference type="PROSITE" id="PS50979">
    <property type="entry name" value="BC"/>
    <property type="match status" value="1"/>
</dbReference>
<dbReference type="PROSITE" id="PS00867">
    <property type="entry name" value="CPSASE_2"/>
    <property type="match status" value="1"/>
</dbReference>
<dbReference type="InterPro" id="IPR050856">
    <property type="entry name" value="Biotin_carboxylase_complex"/>
</dbReference>
<dbReference type="InterPro" id="IPR011764">
    <property type="entry name" value="Biotin_carboxylation_dom"/>
</dbReference>
<keyword evidence="5" id="KW-0444">Lipid biosynthesis</keyword>
<evidence type="ECO:0000256" key="9">
    <source>
        <dbReference type="ARBA" id="ARBA00022840"/>
    </source>
</evidence>
<evidence type="ECO:0000256" key="3">
    <source>
        <dbReference type="ARBA" id="ARBA00011750"/>
    </source>
</evidence>
<dbReference type="SUPFAM" id="SSF56059">
    <property type="entry name" value="Glutathione synthetase ATP-binding domain-like"/>
    <property type="match status" value="1"/>
</dbReference>
<dbReference type="GO" id="GO:0005524">
    <property type="term" value="F:ATP binding"/>
    <property type="evidence" value="ECO:0007669"/>
    <property type="project" value="UniProtKB-UniRule"/>
</dbReference>
<evidence type="ECO:0000313" key="17">
    <source>
        <dbReference type="Proteomes" id="UP000256520"/>
    </source>
</evidence>
<dbReference type="AlphaFoldDB" id="A0A3D8PJG6"/>
<dbReference type="PROSITE" id="PS00866">
    <property type="entry name" value="CPSASE_1"/>
    <property type="match status" value="1"/>
</dbReference>
<dbReference type="InterPro" id="IPR005481">
    <property type="entry name" value="BC-like_N"/>
</dbReference>
<dbReference type="EC" id="6.3.4.14" evidence="4"/>
<dbReference type="SUPFAM" id="SSF52440">
    <property type="entry name" value="PreATP-grasp domain"/>
    <property type="match status" value="1"/>
</dbReference>
<dbReference type="GO" id="GO:0046872">
    <property type="term" value="F:metal ion binding"/>
    <property type="evidence" value="ECO:0007669"/>
    <property type="project" value="InterPro"/>
</dbReference>
<comment type="subunit">
    <text evidence="3">Acetyl-CoA carboxylase is a heterohexamer of biotin carboxyl carrier protein, biotin carboxylase and the two subunits of carboxyl transferase in a 2:2 complex.</text>
</comment>
<comment type="function">
    <text evidence="1">This protein is a component of the acetyl coenzyme A carboxylase complex; first, biotin carboxylase catalyzes the carboxylation of the carrier protein and then the transcarboxylase transfers the carboxyl group to form malonyl-CoA.</text>
</comment>
<keyword evidence="8" id="KW-0276">Fatty acid metabolism</keyword>
<dbReference type="GO" id="GO:0006633">
    <property type="term" value="P:fatty acid biosynthetic process"/>
    <property type="evidence" value="ECO:0007669"/>
    <property type="project" value="UniProtKB-KW"/>
</dbReference>
<feature type="domain" description="Biotin carboxylation" evidence="15">
    <location>
        <begin position="3"/>
        <end position="446"/>
    </location>
</feature>
<evidence type="ECO:0000256" key="10">
    <source>
        <dbReference type="ARBA" id="ARBA00023160"/>
    </source>
</evidence>
<dbReference type="SUPFAM" id="SSF51246">
    <property type="entry name" value="Rudiment single hybrid motif"/>
    <property type="match status" value="1"/>
</dbReference>
<organism evidence="16 17">
    <name type="scientific">Oceanobacillus chungangensis</name>
    <dbReference type="NCBI Taxonomy" id="1229152"/>
    <lineage>
        <taxon>Bacteria</taxon>
        <taxon>Bacillati</taxon>
        <taxon>Bacillota</taxon>
        <taxon>Bacilli</taxon>
        <taxon>Bacillales</taxon>
        <taxon>Bacillaceae</taxon>
        <taxon>Oceanobacillus</taxon>
    </lineage>
</organism>
<evidence type="ECO:0000256" key="2">
    <source>
        <dbReference type="ARBA" id="ARBA00004956"/>
    </source>
</evidence>
<reference evidence="17" key="1">
    <citation type="submission" date="2017-11" db="EMBL/GenBank/DDBJ databases">
        <authorList>
            <person name="Zhu W."/>
        </authorList>
    </citation>
    <scope>NUCLEOTIDE SEQUENCE [LARGE SCALE GENOMIC DNA]</scope>
    <source>
        <strain evidence="17">CAU 1051</strain>
    </source>
</reference>
<keyword evidence="11" id="KW-0092">Biotin</keyword>
<sequence>MGLCTKLLIANRGEIARRIIRTCNRLGIQTVAVYSDADKDSPYVKEATEAVNIGENQAKKSYLNIDKIIEAAKGTNADAIHPGYGFLSENPAFVERCEKENITFIGPTADVMKLMSSKLESRIQMSEAGIPVVPGSEKRLESVEQALTVADSLGYPLMLKASAGGGGIGMKLIQTEEELTKNFSSVKQQAQQFFGDDAVFLEKWISNPRHIEVQVAGDMHGNMVHLFERECSVQRRHQKVIEESPSPFLNEKQREALVNAALTGAKHLGYTNVGTMEFIFDGDANFYFLEMNTRLQVEHPVTEEITGVDLVEWQLRIAANERLPLEQEEIMKHGHAIECRVYAEDPVTYFPSPGTIETLNLVECDARYEFGVVEKTVVSPFYDPMIGKIIVHDKDRKSAIHKMKEVLAQIEIAGIKTNIPLLSNIMKQEAFELGDYTTNFLQELADTIQIK</sequence>
<evidence type="ECO:0000256" key="11">
    <source>
        <dbReference type="ARBA" id="ARBA00023267"/>
    </source>
</evidence>
<name>A0A3D8PJG6_9BACI</name>
<keyword evidence="7 13" id="KW-0547">Nucleotide-binding</keyword>
<gene>
    <name evidence="16" type="ORF">CWR45_16460</name>
</gene>
<dbReference type="InterPro" id="IPR011054">
    <property type="entry name" value="Rudment_hybrid_motif"/>
</dbReference>
<evidence type="ECO:0000256" key="12">
    <source>
        <dbReference type="ARBA" id="ARBA00048600"/>
    </source>
</evidence>
<dbReference type="Proteomes" id="UP000256520">
    <property type="component" value="Unassembled WGS sequence"/>
</dbReference>
<dbReference type="Pfam" id="PF02785">
    <property type="entry name" value="Biotin_carb_C"/>
    <property type="match status" value="1"/>
</dbReference>
<dbReference type="Pfam" id="PF00289">
    <property type="entry name" value="Biotin_carb_N"/>
    <property type="match status" value="1"/>
</dbReference>
<dbReference type="PROSITE" id="PS50975">
    <property type="entry name" value="ATP_GRASP"/>
    <property type="match status" value="1"/>
</dbReference>
<dbReference type="InterPro" id="IPR005482">
    <property type="entry name" value="Biotin_COase_C"/>
</dbReference>
<dbReference type="GO" id="GO:0004075">
    <property type="term" value="F:biotin carboxylase activity"/>
    <property type="evidence" value="ECO:0007669"/>
    <property type="project" value="UniProtKB-EC"/>
</dbReference>
<evidence type="ECO:0000256" key="13">
    <source>
        <dbReference type="PROSITE-ProRule" id="PRU00409"/>
    </source>
</evidence>
<protein>
    <recommendedName>
        <fullName evidence="4">biotin carboxylase</fullName>
        <ecNumber evidence="4">6.3.4.14</ecNumber>
    </recommendedName>
</protein>
<dbReference type="FunFam" id="3.40.50.20:FF:000010">
    <property type="entry name" value="Propionyl-CoA carboxylase subunit alpha"/>
    <property type="match status" value="1"/>
</dbReference>
<dbReference type="FunFam" id="3.30.1490.20:FF:000003">
    <property type="entry name" value="acetyl-CoA carboxylase isoform X1"/>
    <property type="match status" value="1"/>
</dbReference>
<dbReference type="InterPro" id="IPR016185">
    <property type="entry name" value="PreATP-grasp_dom_sf"/>
</dbReference>
<keyword evidence="10" id="KW-0443">Lipid metabolism</keyword>
<dbReference type="InterPro" id="IPR005479">
    <property type="entry name" value="CPAse_ATP-bd"/>
</dbReference>
<dbReference type="InterPro" id="IPR011761">
    <property type="entry name" value="ATP-grasp"/>
</dbReference>
<evidence type="ECO:0000256" key="1">
    <source>
        <dbReference type="ARBA" id="ARBA00003761"/>
    </source>
</evidence>
<dbReference type="SMART" id="SM00878">
    <property type="entry name" value="Biotin_carb_C"/>
    <property type="match status" value="1"/>
</dbReference>
<keyword evidence="17" id="KW-1185">Reference proteome</keyword>
<dbReference type="NCBIfam" id="NF006367">
    <property type="entry name" value="PRK08591.1"/>
    <property type="match status" value="1"/>
</dbReference>
<evidence type="ECO:0000256" key="6">
    <source>
        <dbReference type="ARBA" id="ARBA00022598"/>
    </source>
</evidence>
<dbReference type="PANTHER" id="PTHR18866:SF33">
    <property type="entry name" value="METHYLCROTONOYL-COA CARBOXYLASE SUBUNIT ALPHA, MITOCHONDRIAL-RELATED"/>
    <property type="match status" value="1"/>
</dbReference>
<keyword evidence="10" id="KW-0275">Fatty acid biosynthesis</keyword>
<dbReference type="Pfam" id="PF02786">
    <property type="entry name" value="CPSase_L_D2"/>
    <property type="match status" value="1"/>
</dbReference>
<keyword evidence="9 13" id="KW-0067">ATP-binding</keyword>
<keyword evidence="6" id="KW-0436">Ligase</keyword>
<feature type="domain" description="ATP-grasp" evidence="14">
    <location>
        <begin position="122"/>
        <end position="319"/>
    </location>
</feature>
<dbReference type="PANTHER" id="PTHR18866">
    <property type="entry name" value="CARBOXYLASE:PYRUVATE/ACETYL-COA/PROPIONYL-COA CARBOXYLASE"/>
    <property type="match status" value="1"/>
</dbReference>
<dbReference type="OrthoDB" id="9807469at2"/>
<comment type="catalytic activity">
    <reaction evidence="12">
        <text>N(6)-biotinyl-L-lysyl-[protein] + hydrogencarbonate + ATP = N(6)-carboxybiotinyl-L-lysyl-[protein] + ADP + phosphate + H(+)</text>
        <dbReference type="Rhea" id="RHEA:13501"/>
        <dbReference type="Rhea" id="RHEA-COMP:10505"/>
        <dbReference type="Rhea" id="RHEA-COMP:10506"/>
        <dbReference type="ChEBI" id="CHEBI:15378"/>
        <dbReference type="ChEBI" id="CHEBI:17544"/>
        <dbReference type="ChEBI" id="CHEBI:30616"/>
        <dbReference type="ChEBI" id="CHEBI:43474"/>
        <dbReference type="ChEBI" id="CHEBI:83144"/>
        <dbReference type="ChEBI" id="CHEBI:83145"/>
        <dbReference type="ChEBI" id="CHEBI:456216"/>
        <dbReference type="EC" id="6.3.4.14"/>
    </reaction>
</comment>
<dbReference type="EMBL" id="PIOD01000025">
    <property type="protein sequence ID" value="RDW15379.1"/>
    <property type="molecule type" value="Genomic_DNA"/>
</dbReference>
<dbReference type="RefSeq" id="WP_115750943.1">
    <property type="nucleotide sequence ID" value="NZ_PIOD01000025.1"/>
</dbReference>
<evidence type="ECO:0000259" key="14">
    <source>
        <dbReference type="PROSITE" id="PS50975"/>
    </source>
</evidence>
<proteinExistence type="predicted"/>
<dbReference type="Gene3D" id="3.30.470.20">
    <property type="entry name" value="ATP-grasp fold, B domain"/>
    <property type="match status" value="1"/>
</dbReference>
<evidence type="ECO:0000259" key="15">
    <source>
        <dbReference type="PROSITE" id="PS50979"/>
    </source>
</evidence>
<comment type="pathway">
    <text evidence="2">Lipid metabolism; malonyl-CoA biosynthesis; malonyl-CoA from acetyl-CoA: step 1/1.</text>
</comment>
<evidence type="ECO:0000256" key="7">
    <source>
        <dbReference type="ARBA" id="ARBA00022741"/>
    </source>
</evidence>
<comment type="caution">
    <text evidence="16">The sequence shown here is derived from an EMBL/GenBank/DDBJ whole genome shotgun (WGS) entry which is preliminary data.</text>
</comment>
<evidence type="ECO:0000256" key="5">
    <source>
        <dbReference type="ARBA" id="ARBA00022516"/>
    </source>
</evidence>
<dbReference type="FunFam" id="3.30.470.20:FF:000028">
    <property type="entry name" value="Methylcrotonoyl-CoA carboxylase subunit alpha, mitochondrial"/>
    <property type="match status" value="1"/>
</dbReference>
<evidence type="ECO:0000313" key="16">
    <source>
        <dbReference type="EMBL" id="RDW15379.1"/>
    </source>
</evidence>